<keyword evidence="3" id="KW-1185">Reference proteome</keyword>
<dbReference type="Proteomes" id="UP000274131">
    <property type="component" value="Unassembled WGS sequence"/>
</dbReference>
<organism evidence="4">
    <name type="scientific">Enterobius vermicularis</name>
    <name type="common">Human pinworm</name>
    <dbReference type="NCBI Taxonomy" id="51028"/>
    <lineage>
        <taxon>Eukaryota</taxon>
        <taxon>Metazoa</taxon>
        <taxon>Ecdysozoa</taxon>
        <taxon>Nematoda</taxon>
        <taxon>Chromadorea</taxon>
        <taxon>Rhabditida</taxon>
        <taxon>Spirurina</taxon>
        <taxon>Oxyuridomorpha</taxon>
        <taxon>Oxyuroidea</taxon>
        <taxon>Oxyuridae</taxon>
        <taxon>Enterobius</taxon>
    </lineage>
</organism>
<gene>
    <name evidence="2" type="ORF">EVEC_LOCUS6591</name>
</gene>
<dbReference type="WBParaSite" id="EVEC_0000707001-mRNA-1">
    <property type="protein sequence ID" value="EVEC_0000707001-mRNA-1"/>
    <property type="gene ID" value="EVEC_0000707001"/>
</dbReference>
<feature type="transmembrane region" description="Helical" evidence="1">
    <location>
        <begin position="20"/>
        <end position="44"/>
    </location>
</feature>
<dbReference type="EMBL" id="UXUI01008573">
    <property type="protein sequence ID" value="VDD91840.1"/>
    <property type="molecule type" value="Genomic_DNA"/>
</dbReference>
<keyword evidence="1" id="KW-0812">Transmembrane</keyword>
<name>A0A0N4V9F7_ENTVE</name>
<evidence type="ECO:0000256" key="1">
    <source>
        <dbReference type="SAM" id="Phobius"/>
    </source>
</evidence>
<evidence type="ECO:0000313" key="3">
    <source>
        <dbReference type="Proteomes" id="UP000274131"/>
    </source>
</evidence>
<reference evidence="4" key="1">
    <citation type="submission" date="2017-02" db="UniProtKB">
        <authorList>
            <consortium name="WormBaseParasite"/>
        </authorList>
    </citation>
    <scope>IDENTIFICATION</scope>
</reference>
<proteinExistence type="predicted"/>
<dbReference type="OrthoDB" id="5851624at2759"/>
<keyword evidence="1" id="KW-1133">Transmembrane helix</keyword>
<evidence type="ECO:0000313" key="4">
    <source>
        <dbReference type="WBParaSite" id="EVEC_0000707001-mRNA-1"/>
    </source>
</evidence>
<protein>
    <submittedName>
        <fullName evidence="4">Syndecan</fullName>
    </submittedName>
</protein>
<keyword evidence="1" id="KW-0472">Membrane</keyword>
<sequence>MSNTTLTPTPVSGDGGLSGGAVAGIVIGCLLGVAILLVVGFIVFRKLRERKRNHGVYRPQYEETLQAKDLPYLPPPNIEGLI</sequence>
<reference evidence="2 3" key="2">
    <citation type="submission" date="2018-10" db="EMBL/GenBank/DDBJ databases">
        <authorList>
            <consortium name="Pathogen Informatics"/>
        </authorList>
    </citation>
    <scope>NUCLEOTIDE SEQUENCE [LARGE SCALE GENOMIC DNA]</scope>
</reference>
<evidence type="ECO:0000313" key="2">
    <source>
        <dbReference type="EMBL" id="VDD91840.1"/>
    </source>
</evidence>
<accession>A0A0N4V9F7</accession>
<dbReference type="AlphaFoldDB" id="A0A0N4V9F7"/>